<dbReference type="EMBL" id="JABFTP020000186">
    <property type="protein sequence ID" value="KAL3290333.1"/>
    <property type="molecule type" value="Genomic_DNA"/>
</dbReference>
<accession>A0ABD2PHJ0</accession>
<sequence length="187" mass="21415">MPHCKLLMLPPDLSVMVPLNAYYEHKRMTRVALRRVAVRQTALSVFQAIGIFSFDRNIFLEHPYAHFDTTEQQFVKEIPTDNPVRCEPTVNKKPESPLVQEDVEAIQDNRVAYAVISNNNSDPSLGCSSAGQEKESNLSNLNTPDYLQQVMMKSDEKMFEFLYKSLDKGQYVINSFFDLSRASTSWL</sequence>
<gene>
    <name evidence="1" type="ORF">HHI36_023677</name>
</gene>
<dbReference type="AlphaFoldDB" id="A0ABD2PHJ0"/>
<protein>
    <submittedName>
        <fullName evidence="1">Uncharacterized protein</fullName>
    </submittedName>
</protein>
<keyword evidence="2" id="KW-1185">Reference proteome</keyword>
<evidence type="ECO:0000313" key="2">
    <source>
        <dbReference type="Proteomes" id="UP001516400"/>
    </source>
</evidence>
<dbReference type="Proteomes" id="UP001516400">
    <property type="component" value="Unassembled WGS sequence"/>
</dbReference>
<reference evidence="1 2" key="1">
    <citation type="journal article" date="2021" name="BMC Biol.">
        <title>Horizontally acquired antibacterial genes associated with adaptive radiation of ladybird beetles.</title>
        <authorList>
            <person name="Li H.S."/>
            <person name="Tang X.F."/>
            <person name="Huang Y.H."/>
            <person name="Xu Z.Y."/>
            <person name="Chen M.L."/>
            <person name="Du X.Y."/>
            <person name="Qiu B.Y."/>
            <person name="Chen P.T."/>
            <person name="Zhang W."/>
            <person name="Slipinski A."/>
            <person name="Escalona H.E."/>
            <person name="Waterhouse R.M."/>
            <person name="Zwick A."/>
            <person name="Pang H."/>
        </authorList>
    </citation>
    <scope>NUCLEOTIDE SEQUENCE [LARGE SCALE GENOMIC DNA]</scope>
    <source>
        <strain evidence="1">SYSU2018</strain>
    </source>
</reference>
<name>A0ABD2PHJ0_9CUCU</name>
<comment type="caution">
    <text evidence="1">The sequence shown here is derived from an EMBL/GenBank/DDBJ whole genome shotgun (WGS) entry which is preliminary data.</text>
</comment>
<organism evidence="1 2">
    <name type="scientific">Cryptolaemus montrouzieri</name>
    <dbReference type="NCBI Taxonomy" id="559131"/>
    <lineage>
        <taxon>Eukaryota</taxon>
        <taxon>Metazoa</taxon>
        <taxon>Ecdysozoa</taxon>
        <taxon>Arthropoda</taxon>
        <taxon>Hexapoda</taxon>
        <taxon>Insecta</taxon>
        <taxon>Pterygota</taxon>
        <taxon>Neoptera</taxon>
        <taxon>Endopterygota</taxon>
        <taxon>Coleoptera</taxon>
        <taxon>Polyphaga</taxon>
        <taxon>Cucujiformia</taxon>
        <taxon>Coccinelloidea</taxon>
        <taxon>Coccinellidae</taxon>
        <taxon>Scymninae</taxon>
        <taxon>Scymnini</taxon>
        <taxon>Cryptolaemus</taxon>
    </lineage>
</organism>
<evidence type="ECO:0000313" key="1">
    <source>
        <dbReference type="EMBL" id="KAL3290333.1"/>
    </source>
</evidence>
<proteinExistence type="predicted"/>